<dbReference type="Proteomes" id="UP000830055">
    <property type="component" value="Chromosome"/>
</dbReference>
<protein>
    <submittedName>
        <fullName evidence="1">Uncharacterized protein</fullName>
    </submittedName>
</protein>
<accession>A0ABN6M454</accession>
<evidence type="ECO:0000313" key="2">
    <source>
        <dbReference type="Proteomes" id="UP000830055"/>
    </source>
</evidence>
<organism evidence="1 2">
    <name type="scientific">Desulfofustis limnaeus</name>
    <dbReference type="NCBI Taxonomy" id="2740163"/>
    <lineage>
        <taxon>Bacteria</taxon>
        <taxon>Pseudomonadati</taxon>
        <taxon>Thermodesulfobacteriota</taxon>
        <taxon>Desulfobulbia</taxon>
        <taxon>Desulfobulbales</taxon>
        <taxon>Desulfocapsaceae</taxon>
        <taxon>Desulfofustis</taxon>
    </lineage>
</organism>
<proteinExistence type="predicted"/>
<reference evidence="1 2" key="1">
    <citation type="submission" date="2022-01" db="EMBL/GenBank/DDBJ databases">
        <title>Desulfofustis limnae sp. nov., a novel mesophilic sulfate-reducing bacterium isolated from marsh soil.</title>
        <authorList>
            <person name="Watanabe M."/>
            <person name="Takahashi A."/>
            <person name="Kojima H."/>
            <person name="Fukui M."/>
        </authorList>
    </citation>
    <scope>NUCLEOTIDE SEQUENCE [LARGE SCALE GENOMIC DNA]</scope>
    <source>
        <strain evidence="1 2">PPLL</strain>
    </source>
</reference>
<name>A0ABN6M454_9BACT</name>
<keyword evidence="2" id="KW-1185">Reference proteome</keyword>
<gene>
    <name evidence="1" type="ORF">DPPLL_20110</name>
</gene>
<sequence length="99" mass="10587">MASVLDIAGTKAAVVQKRAEKKDYLDIDAVLQSGIALPEILAAARAIYGNSFNPLITLKALSYFGDIPDLPNVVQERLRAAVAGVDPLKLPVIKPFDRG</sequence>
<evidence type="ECO:0000313" key="1">
    <source>
        <dbReference type="EMBL" id="BDD87646.1"/>
    </source>
</evidence>
<dbReference type="EMBL" id="AP025516">
    <property type="protein sequence ID" value="BDD87646.1"/>
    <property type="molecule type" value="Genomic_DNA"/>
</dbReference>